<protein>
    <recommendedName>
        <fullName evidence="3">tRNA-splicing endonuclease subunit Sen54 N-terminal domain-containing protein</fullName>
    </recommendedName>
</protein>
<dbReference type="InterPro" id="IPR024337">
    <property type="entry name" value="tRNA_splic_suSen54"/>
</dbReference>
<evidence type="ECO:0000256" key="1">
    <source>
        <dbReference type="ARBA" id="ARBA00005736"/>
    </source>
</evidence>
<evidence type="ECO:0000313" key="5">
    <source>
        <dbReference type="Proteomes" id="UP001345219"/>
    </source>
</evidence>
<keyword evidence="2" id="KW-0819">tRNA processing</keyword>
<organism evidence="4 5">
    <name type="scientific">Trapa incisa</name>
    <dbReference type="NCBI Taxonomy" id="236973"/>
    <lineage>
        <taxon>Eukaryota</taxon>
        <taxon>Viridiplantae</taxon>
        <taxon>Streptophyta</taxon>
        <taxon>Embryophyta</taxon>
        <taxon>Tracheophyta</taxon>
        <taxon>Spermatophyta</taxon>
        <taxon>Magnoliopsida</taxon>
        <taxon>eudicotyledons</taxon>
        <taxon>Gunneridae</taxon>
        <taxon>Pentapetalae</taxon>
        <taxon>rosids</taxon>
        <taxon>malvids</taxon>
        <taxon>Myrtales</taxon>
        <taxon>Lythraceae</taxon>
        <taxon>Trapa</taxon>
    </lineage>
</organism>
<comment type="similarity">
    <text evidence="1">Belongs to the SEN54 family.</text>
</comment>
<proteinExistence type="inferred from homology"/>
<dbReference type="PANTHER" id="PTHR21027:SF1">
    <property type="entry name" value="TRNA-SPLICING ENDONUCLEASE SUBUNIT SEN54"/>
    <property type="match status" value="1"/>
</dbReference>
<keyword evidence="5" id="KW-1185">Reference proteome</keyword>
<evidence type="ECO:0000259" key="3">
    <source>
        <dbReference type="Pfam" id="PF12928"/>
    </source>
</evidence>
<dbReference type="GO" id="GO:0000379">
    <property type="term" value="P:tRNA-type intron splice site recognition and cleavage"/>
    <property type="evidence" value="ECO:0007669"/>
    <property type="project" value="TreeGrafter"/>
</dbReference>
<reference evidence="4 5" key="1">
    <citation type="journal article" date="2023" name="Hortic Res">
        <title>Pangenome of water caltrop reveals structural variations and asymmetric subgenome divergence after allopolyploidization.</title>
        <authorList>
            <person name="Zhang X."/>
            <person name="Chen Y."/>
            <person name="Wang L."/>
            <person name="Yuan Y."/>
            <person name="Fang M."/>
            <person name="Shi L."/>
            <person name="Lu R."/>
            <person name="Comes H.P."/>
            <person name="Ma Y."/>
            <person name="Chen Y."/>
            <person name="Huang G."/>
            <person name="Zhou Y."/>
            <person name="Zheng Z."/>
            <person name="Qiu Y."/>
        </authorList>
    </citation>
    <scope>NUCLEOTIDE SEQUENCE [LARGE SCALE GENOMIC DNA]</scope>
    <source>
        <tissue evidence="4">Roots</tissue>
    </source>
</reference>
<accession>A0AAN7QFZ2</accession>
<evidence type="ECO:0000256" key="2">
    <source>
        <dbReference type="ARBA" id="ARBA00022694"/>
    </source>
</evidence>
<dbReference type="Pfam" id="PF12928">
    <property type="entry name" value="tRNA_int_end_N2"/>
    <property type="match status" value="1"/>
</dbReference>
<dbReference type="Proteomes" id="UP001345219">
    <property type="component" value="Chromosome 7"/>
</dbReference>
<evidence type="ECO:0000313" key="4">
    <source>
        <dbReference type="EMBL" id="KAK4766756.1"/>
    </source>
</evidence>
<dbReference type="GO" id="GO:0000214">
    <property type="term" value="C:tRNA-intron endonuclease complex"/>
    <property type="evidence" value="ECO:0007669"/>
    <property type="project" value="TreeGrafter"/>
</dbReference>
<dbReference type="EMBL" id="JAXIOK010000007">
    <property type="protein sequence ID" value="KAK4766756.1"/>
    <property type="molecule type" value="Genomic_DNA"/>
</dbReference>
<feature type="domain" description="tRNA-splicing endonuclease subunit Sen54 N-terminal" evidence="3">
    <location>
        <begin position="34"/>
        <end position="94"/>
    </location>
</feature>
<name>A0AAN7QFZ2_9MYRT</name>
<dbReference type="AlphaFoldDB" id="A0AAN7QFZ2"/>
<dbReference type="InterPro" id="IPR024336">
    <property type="entry name" value="tRNA_splic_suSen54_N"/>
</dbReference>
<comment type="caution">
    <text evidence="4">The sequence shown here is derived from an EMBL/GenBank/DDBJ whole genome shotgun (WGS) entry which is preliminary data.</text>
</comment>
<gene>
    <name evidence="4" type="ORF">SAY87_008398</name>
</gene>
<dbReference type="PANTHER" id="PTHR21027">
    <property type="entry name" value="TRNA-SPLICING ENDONUCLEASE SUBUNIT SEN54"/>
    <property type="match status" value="1"/>
</dbReference>
<sequence length="245" mass="27358">MESEKWEICSSDGDLCTEDLKDEEDAFYPLSGSISKLQFRKASSRACWNSEVGMAEVVERKGQIWTTTGVLRGGKLYCSIEETLFLAEIGALVLVDENGTGLSLEGIYGKLAEEKNGCCWEHYEVYKHLKSLGYIVGRRGVPWTLKSVGTDALTEDRFITDRLSKLDLNGLEPAFDVYLPNGKFKKSSPGDPSYVLCLTRESPPSRKDVEVLERQSGHIPVKFCHVENGRVSFFSFSKVDLPVLP</sequence>
<dbReference type="Gene3D" id="3.40.1350.150">
    <property type="match status" value="1"/>
</dbReference>